<keyword evidence="3" id="KW-1185">Reference proteome</keyword>
<dbReference type="Proteomes" id="UP000054845">
    <property type="component" value="Unassembled WGS sequence"/>
</dbReference>
<proteinExistence type="predicted"/>
<evidence type="ECO:0000256" key="1">
    <source>
        <dbReference type="SAM" id="MobiDB-lite"/>
    </source>
</evidence>
<organism evidence="2 3">
    <name type="scientific">Ceraceosorus bombacis</name>
    <dbReference type="NCBI Taxonomy" id="401625"/>
    <lineage>
        <taxon>Eukaryota</taxon>
        <taxon>Fungi</taxon>
        <taxon>Dikarya</taxon>
        <taxon>Basidiomycota</taxon>
        <taxon>Ustilaginomycotina</taxon>
        <taxon>Exobasidiomycetes</taxon>
        <taxon>Ceraceosorales</taxon>
        <taxon>Ceraceosoraceae</taxon>
        <taxon>Ceraceosorus</taxon>
    </lineage>
</organism>
<evidence type="ECO:0000313" key="2">
    <source>
        <dbReference type="EMBL" id="CEH17496.1"/>
    </source>
</evidence>
<name>A0A0P1BP23_9BASI</name>
<dbReference type="EMBL" id="CCYA01000265">
    <property type="protein sequence ID" value="CEH17496.1"/>
    <property type="molecule type" value="Genomic_DNA"/>
</dbReference>
<feature type="compositionally biased region" description="Basic and acidic residues" evidence="1">
    <location>
        <begin position="8"/>
        <end position="20"/>
    </location>
</feature>
<reference evidence="2 3" key="1">
    <citation type="submission" date="2014-09" db="EMBL/GenBank/DDBJ databases">
        <authorList>
            <person name="Magalhaes I.L.F."/>
            <person name="Oliveira U."/>
            <person name="Santos F.R."/>
            <person name="Vidigal T.H.D.A."/>
            <person name="Brescovit A.D."/>
            <person name="Santos A.J."/>
        </authorList>
    </citation>
    <scope>NUCLEOTIDE SEQUENCE [LARGE SCALE GENOMIC DNA]</scope>
</reference>
<dbReference type="AlphaFoldDB" id="A0A0P1BP23"/>
<sequence length="73" mass="8191">MRVGPARMSRDDRGKREHAGARRATRSISNARQVHINVRVFALQATSMIIIISSQTFNHRNSNFERGASLAIT</sequence>
<feature type="region of interest" description="Disordered" evidence="1">
    <location>
        <begin position="1"/>
        <end position="28"/>
    </location>
</feature>
<evidence type="ECO:0000313" key="3">
    <source>
        <dbReference type="Proteomes" id="UP000054845"/>
    </source>
</evidence>
<accession>A0A0P1BP23</accession>
<protein>
    <submittedName>
        <fullName evidence="2">Uncharacterized protein</fullName>
    </submittedName>
</protein>